<feature type="domain" description="MAP kinase-activating death" evidence="1">
    <location>
        <begin position="18"/>
        <end position="81"/>
    </location>
</feature>
<dbReference type="GO" id="GO:0042981">
    <property type="term" value="P:regulation of apoptotic process"/>
    <property type="evidence" value="ECO:0007669"/>
    <property type="project" value="TreeGrafter"/>
</dbReference>
<dbReference type="PANTHER" id="PTHR13008:SF7">
    <property type="entry name" value="MAP KINASE-ACTIVATING DEATH DOMAIN PROTEIN"/>
    <property type="match status" value="1"/>
</dbReference>
<proteinExistence type="predicted"/>
<dbReference type="GO" id="GO:0005829">
    <property type="term" value="C:cytosol"/>
    <property type="evidence" value="ECO:0007669"/>
    <property type="project" value="TreeGrafter"/>
</dbReference>
<evidence type="ECO:0000313" key="3">
    <source>
        <dbReference type="WBParaSite" id="PEQ_0000164601-mRNA-1"/>
    </source>
</evidence>
<keyword evidence="2" id="KW-1185">Reference proteome</keyword>
<dbReference type="AlphaFoldDB" id="A0A914R5C0"/>
<reference evidence="3" key="1">
    <citation type="submission" date="2022-11" db="UniProtKB">
        <authorList>
            <consortium name="WormBaseParasite"/>
        </authorList>
    </citation>
    <scope>IDENTIFICATION</scope>
</reference>
<protein>
    <recommendedName>
        <fullName evidence="1">MAP kinase-activating death domain-containing protein</fullName>
    </recommendedName>
</protein>
<evidence type="ECO:0000313" key="2">
    <source>
        <dbReference type="Proteomes" id="UP000887564"/>
    </source>
</evidence>
<dbReference type="WBParaSite" id="PEQ_0000164601-mRNA-1">
    <property type="protein sequence ID" value="PEQ_0000164601-mRNA-1"/>
    <property type="gene ID" value="PEQ_0000164601"/>
</dbReference>
<organism evidence="2 3">
    <name type="scientific">Parascaris equorum</name>
    <name type="common">Equine roundworm</name>
    <dbReference type="NCBI Taxonomy" id="6256"/>
    <lineage>
        <taxon>Eukaryota</taxon>
        <taxon>Metazoa</taxon>
        <taxon>Ecdysozoa</taxon>
        <taxon>Nematoda</taxon>
        <taxon>Chromadorea</taxon>
        <taxon>Rhabditida</taxon>
        <taxon>Spirurina</taxon>
        <taxon>Ascaridomorpha</taxon>
        <taxon>Ascaridoidea</taxon>
        <taxon>Ascarididae</taxon>
        <taxon>Parascaris</taxon>
    </lineage>
</organism>
<dbReference type="InterPro" id="IPR057469">
    <property type="entry name" value="PH_MADD"/>
</dbReference>
<evidence type="ECO:0000259" key="1">
    <source>
        <dbReference type="Pfam" id="PF25328"/>
    </source>
</evidence>
<name>A0A914R5C0_PAREQ</name>
<dbReference type="PANTHER" id="PTHR13008">
    <property type="entry name" value="MAP-KINASE ACTIVATING DEATH DOMAIN PROTEIN MADD /DENN/AEX-3 C.ELEGANS"/>
    <property type="match status" value="1"/>
</dbReference>
<dbReference type="GO" id="GO:0032483">
    <property type="term" value="P:regulation of Rab protein signal transduction"/>
    <property type="evidence" value="ECO:0007669"/>
    <property type="project" value="TreeGrafter"/>
</dbReference>
<dbReference type="Pfam" id="PF25328">
    <property type="entry name" value="PH_MADD"/>
    <property type="match status" value="1"/>
</dbReference>
<dbReference type="Proteomes" id="UP000887564">
    <property type="component" value="Unplaced"/>
</dbReference>
<dbReference type="GO" id="GO:0005085">
    <property type="term" value="F:guanyl-nucleotide exchange factor activity"/>
    <property type="evidence" value="ECO:0007669"/>
    <property type="project" value="TreeGrafter"/>
</dbReference>
<sequence>MKTAMERAAARGKVAVAGRDLGGEFPIHDAESNQGGLLQVRIDGVALLFADRQHFIELNNIKKCNTFGGSIFVLEEYGEHSRFFPLLCGDCDLELYHGRNVI</sequence>
<accession>A0A914R5C0</accession>
<dbReference type="InterPro" id="IPR039980">
    <property type="entry name" value="MADD"/>
</dbReference>